<dbReference type="Pfam" id="PF04093">
    <property type="entry name" value="MreD"/>
    <property type="match status" value="1"/>
</dbReference>
<accession>A0A0F8Y3B7</accession>
<sequence length="114" mass="12395">MRWVRFAVLISLVTVLQAGLVDIIAVTTHNIKPDLLLILLVFFAIYSNDSEPIITSFAIGFAADIIGSTMGPETISFGLFGTALAYLRRVIAIRRMPHQSLVIFATSLFAGVLA</sequence>
<proteinExistence type="predicted"/>
<comment type="subcellular location">
    <subcellularLocation>
        <location evidence="1">Cell membrane</location>
        <topology evidence="1">Multi-pass membrane protein</topology>
    </subcellularLocation>
</comment>
<evidence type="ECO:0000256" key="2">
    <source>
        <dbReference type="ARBA" id="ARBA00022475"/>
    </source>
</evidence>
<dbReference type="GO" id="GO:0008360">
    <property type="term" value="P:regulation of cell shape"/>
    <property type="evidence" value="ECO:0007669"/>
    <property type="project" value="UniProtKB-KW"/>
</dbReference>
<feature type="transmembrane region" description="Helical" evidence="7">
    <location>
        <begin position="6"/>
        <end position="28"/>
    </location>
</feature>
<evidence type="ECO:0000256" key="1">
    <source>
        <dbReference type="ARBA" id="ARBA00004651"/>
    </source>
</evidence>
<keyword evidence="2" id="KW-1003">Cell membrane</keyword>
<keyword evidence="5 7" id="KW-1133">Transmembrane helix</keyword>
<evidence type="ECO:0000256" key="7">
    <source>
        <dbReference type="SAM" id="Phobius"/>
    </source>
</evidence>
<evidence type="ECO:0000256" key="4">
    <source>
        <dbReference type="ARBA" id="ARBA00022960"/>
    </source>
</evidence>
<evidence type="ECO:0008006" key="9">
    <source>
        <dbReference type="Google" id="ProtNLM"/>
    </source>
</evidence>
<evidence type="ECO:0000256" key="6">
    <source>
        <dbReference type="ARBA" id="ARBA00023136"/>
    </source>
</evidence>
<dbReference type="AlphaFoldDB" id="A0A0F8Y3B7"/>
<keyword evidence="6 7" id="KW-0472">Membrane</keyword>
<dbReference type="GO" id="GO:0005886">
    <property type="term" value="C:plasma membrane"/>
    <property type="evidence" value="ECO:0007669"/>
    <property type="project" value="UniProtKB-SubCell"/>
</dbReference>
<organism evidence="8">
    <name type="scientific">marine sediment metagenome</name>
    <dbReference type="NCBI Taxonomy" id="412755"/>
    <lineage>
        <taxon>unclassified sequences</taxon>
        <taxon>metagenomes</taxon>
        <taxon>ecological metagenomes</taxon>
    </lineage>
</organism>
<evidence type="ECO:0000313" key="8">
    <source>
        <dbReference type="EMBL" id="KKK48719.1"/>
    </source>
</evidence>
<dbReference type="NCBIfam" id="TIGR03426">
    <property type="entry name" value="shape_MreD"/>
    <property type="match status" value="1"/>
</dbReference>
<gene>
    <name evidence="8" type="ORF">LCGC14_3142290</name>
</gene>
<feature type="non-terminal residue" evidence="8">
    <location>
        <position position="114"/>
    </location>
</feature>
<protein>
    <recommendedName>
        <fullName evidence="9">Rod shape-determining protein MreD</fullName>
    </recommendedName>
</protein>
<reference evidence="8" key="1">
    <citation type="journal article" date="2015" name="Nature">
        <title>Complex archaea that bridge the gap between prokaryotes and eukaryotes.</title>
        <authorList>
            <person name="Spang A."/>
            <person name="Saw J.H."/>
            <person name="Jorgensen S.L."/>
            <person name="Zaremba-Niedzwiedzka K."/>
            <person name="Martijn J."/>
            <person name="Lind A.E."/>
            <person name="van Eijk R."/>
            <person name="Schleper C."/>
            <person name="Guy L."/>
            <person name="Ettema T.J."/>
        </authorList>
    </citation>
    <scope>NUCLEOTIDE SEQUENCE</scope>
</reference>
<keyword evidence="4" id="KW-0133">Cell shape</keyword>
<dbReference type="InterPro" id="IPR007227">
    <property type="entry name" value="Cell_shape_determining_MreD"/>
</dbReference>
<dbReference type="EMBL" id="LAZR01068923">
    <property type="protein sequence ID" value="KKK48719.1"/>
    <property type="molecule type" value="Genomic_DNA"/>
</dbReference>
<feature type="transmembrane region" description="Helical" evidence="7">
    <location>
        <begin position="65"/>
        <end position="87"/>
    </location>
</feature>
<evidence type="ECO:0000256" key="5">
    <source>
        <dbReference type="ARBA" id="ARBA00022989"/>
    </source>
</evidence>
<keyword evidence="3 7" id="KW-0812">Transmembrane</keyword>
<evidence type="ECO:0000256" key="3">
    <source>
        <dbReference type="ARBA" id="ARBA00022692"/>
    </source>
</evidence>
<name>A0A0F8Y3B7_9ZZZZ</name>
<comment type="caution">
    <text evidence="8">The sequence shown here is derived from an EMBL/GenBank/DDBJ whole genome shotgun (WGS) entry which is preliminary data.</text>
</comment>